<evidence type="ECO:0000313" key="2">
    <source>
        <dbReference type="Proteomes" id="UP000294200"/>
    </source>
</evidence>
<dbReference type="Proteomes" id="UP000294200">
    <property type="component" value="Unassembled WGS sequence"/>
</dbReference>
<accession>A0A4R0XGS7</accession>
<comment type="caution">
    <text evidence="1">The sequence shown here is derived from an EMBL/GenBank/DDBJ whole genome shotgun (WGS) entry which is preliminary data.</text>
</comment>
<evidence type="ECO:0000313" key="1">
    <source>
        <dbReference type="EMBL" id="TCG05321.1"/>
    </source>
</evidence>
<dbReference type="EMBL" id="MWML01000177">
    <property type="protein sequence ID" value="TCG05321.1"/>
    <property type="molecule type" value="Genomic_DNA"/>
</dbReference>
<keyword evidence="2" id="KW-1185">Reference proteome</keyword>
<sequence length="81" mass="9224">MKTSAFIQQAERQAKLVDALLLARYTLVIHDGNIIRCEGEEWILDFRPELDVIDAALEMAGIDTTQPLIAPVRRRDDKDDD</sequence>
<organism evidence="1 2">
    <name type="scientific">Paraburkholderia steynii</name>
    <dbReference type="NCBI Taxonomy" id="1245441"/>
    <lineage>
        <taxon>Bacteria</taxon>
        <taxon>Pseudomonadati</taxon>
        <taxon>Pseudomonadota</taxon>
        <taxon>Betaproteobacteria</taxon>
        <taxon>Burkholderiales</taxon>
        <taxon>Burkholderiaceae</taxon>
        <taxon>Paraburkholderia</taxon>
    </lineage>
</organism>
<reference evidence="1 2" key="1">
    <citation type="submission" date="2017-02" db="EMBL/GenBank/DDBJ databases">
        <title>Paraburkholderia sophoroidis sp. nov. and Paraburkholderia steynii sp. nov. rhizobial symbionts of the fynbos legume Hypocalyptus sophoroides.</title>
        <authorList>
            <person name="Steenkamp E.T."/>
            <person name="Beukes C.W."/>
            <person name="Van Zyl E."/>
            <person name="Avontuur J."/>
            <person name="Chan W.Y."/>
            <person name="Hassen A."/>
            <person name="Palmer M."/>
            <person name="Mthombeni L."/>
            <person name="Phalane F."/>
            <person name="Sereme K."/>
            <person name="Venter S.N."/>
        </authorList>
    </citation>
    <scope>NUCLEOTIDE SEQUENCE [LARGE SCALE GENOMIC DNA]</scope>
    <source>
        <strain evidence="1 2">HC1.1ba</strain>
    </source>
</reference>
<name>A0A4R0XGS7_9BURK</name>
<proteinExistence type="predicted"/>
<dbReference type="AlphaFoldDB" id="A0A4R0XGS7"/>
<gene>
    <name evidence="1" type="ORF">BZM27_34585</name>
</gene>
<protein>
    <submittedName>
        <fullName evidence="1">Uncharacterized protein</fullName>
    </submittedName>
</protein>